<reference evidence="4 5" key="1">
    <citation type="submission" date="2019-06" db="EMBL/GenBank/DDBJ databases">
        <title>A chromosomal-level reference genome of Carpinus fangiana (Coryloideae, Betulaceae).</title>
        <authorList>
            <person name="Yang X."/>
            <person name="Wang Z."/>
            <person name="Zhang L."/>
            <person name="Hao G."/>
            <person name="Liu J."/>
            <person name="Yang Y."/>
        </authorList>
    </citation>
    <scope>NUCLEOTIDE SEQUENCE [LARGE SCALE GENOMIC DNA]</scope>
    <source>
        <strain evidence="4">Cfa_2016G</strain>
        <tissue evidence="4">Leaf</tissue>
    </source>
</reference>
<evidence type="ECO:0000256" key="1">
    <source>
        <dbReference type="ARBA" id="ARBA00004498"/>
    </source>
</evidence>
<comment type="caution">
    <text evidence="4">The sequence shown here is derived from an EMBL/GenBank/DDBJ whole genome shotgun (WGS) entry which is preliminary data.</text>
</comment>
<evidence type="ECO:0000256" key="3">
    <source>
        <dbReference type="ARBA" id="ARBA00022530"/>
    </source>
</evidence>
<evidence type="ECO:0000313" key="4">
    <source>
        <dbReference type="EMBL" id="KAB8342920.1"/>
    </source>
</evidence>
<proteinExistence type="inferred from homology"/>
<dbReference type="PANTHER" id="PTHR34861">
    <property type="match status" value="1"/>
</dbReference>
<dbReference type="AlphaFoldDB" id="A0A5N6KST3"/>
<evidence type="ECO:0000313" key="5">
    <source>
        <dbReference type="Proteomes" id="UP000327013"/>
    </source>
</evidence>
<dbReference type="GO" id="GO:0019441">
    <property type="term" value="P:L-tryptophan catabolic process to kynurenine"/>
    <property type="evidence" value="ECO:0007669"/>
    <property type="project" value="InterPro"/>
</dbReference>
<evidence type="ECO:0008006" key="6">
    <source>
        <dbReference type="Google" id="ProtNLM"/>
    </source>
</evidence>
<gene>
    <name evidence="4" type="ORF">FH972_022517</name>
</gene>
<dbReference type="EMBL" id="VIBQ01000012">
    <property type="protein sequence ID" value="KAB8342920.1"/>
    <property type="molecule type" value="Genomic_DNA"/>
</dbReference>
<dbReference type="SUPFAM" id="SSF102198">
    <property type="entry name" value="Putative cyclase"/>
    <property type="match status" value="1"/>
</dbReference>
<dbReference type="GO" id="GO:0004061">
    <property type="term" value="F:arylformamidase activity"/>
    <property type="evidence" value="ECO:0007669"/>
    <property type="project" value="InterPro"/>
</dbReference>
<dbReference type="PANTHER" id="PTHR34861:SF10">
    <property type="entry name" value="CYCLASE"/>
    <property type="match status" value="1"/>
</dbReference>
<dbReference type="Pfam" id="PF04199">
    <property type="entry name" value="Cyclase"/>
    <property type="match status" value="1"/>
</dbReference>
<dbReference type="OrthoDB" id="5396at2759"/>
<comment type="subcellular location">
    <subcellularLocation>
        <location evidence="1">Secreted</location>
        <location evidence="1">Extracellular space</location>
        <location evidence="1">Extracellular matrix</location>
    </subcellularLocation>
</comment>
<name>A0A5N6KST3_9ROSI</name>
<accession>A0A5N6KST3</accession>
<dbReference type="Gene3D" id="3.50.30.50">
    <property type="entry name" value="Putative cyclase"/>
    <property type="match status" value="1"/>
</dbReference>
<sequence length="320" mass="36090">MANPKTLDFDSLPPVKSMPHGCAWGLWDKNGVRDSNGTLNLLTPDVVLAAKAELTEGTSCALNWPMHNIAHPGFGREPLEHKFKHLGPHFEAYDDIVSVNTQAGSQWDGFKHWAHQESGLYYNNLKSQDVPKTTDNGIHHWSERGGIVGRGVLLDYVAYAERKGIKYDPWTRHEISVDDLKQIVKDEKLELRVGDILIIRSGFVRRYNEANEEERIKGVNQGHAFVGVNGSEELMKWLWNNHFSAIAGDTIAWEAWPPQAPWIVHDFSLALWGEPIGELWDLEKLAHMCAERKRWSFFFTSAPINVHGGVASPPNALAIF</sequence>
<dbReference type="InterPro" id="IPR037175">
    <property type="entry name" value="KFase_sf"/>
</dbReference>
<keyword evidence="5" id="KW-1185">Reference proteome</keyword>
<protein>
    <recommendedName>
        <fullName evidence="6">Cyclase</fullName>
    </recommendedName>
</protein>
<keyword evidence="3" id="KW-0272">Extracellular matrix</keyword>
<dbReference type="Proteomes" id="UP000327013">
    <property type="component" value="Unassembled WGS sequence"/>
</dbReference>
<evidence type="ECO:0000256" key="2">
    <source>
        <dbReference type="ARBA" id="ARBA00007865"/>
    </source>
</evidence>
<organism evidence="4 5">
    <name type="scientific">Carpinus fangiana</name>
    <dbReference type="NCBI Taxonomy" id="176857"/>
    <lineage>
        <taxon>Eukaryota</taxon>
        <taxon>Viridiplantae</taxon>
        <taxon>Streptophyta</taxon>
        <taxon>Embryophyta</taxon>
        <taxon>Tracheophyta</taxon>
        <taxon>Spermatophyta</taxon>
        <taxon>Magnoliopsida</taxon>
        <taxon>eudicotyledons</taxon>
        <taxon>Gunneridae</taxon>
        <taxon>Pentapetalae</taxon>
        <taxon>rosids</taxon>
        <taxon>fabids</taxon>
        <taxon>Fagales</taxon>
        <taxon>Betulaceae</taxon>
        <taxon>Carpinus</taxon>
    </lineage>
</organism>
<keyword evidence="3" id="KW-0964">Secreted</keyword>
<comment type="similarity">
    <text evidence="2">Belongs to the Cyclase 1 superfamily.</text>
</comment>
<dbReference type="InterPro" id="IPR007325">
    <property type="entry name" value="KFase/CYL"/>
</dbReference>